<dbReference type="PATRIC" id="fig|1435349.4.peg.2558"/>
<name>A0A0D7WD30_9FLAO</name>
<organism evidence="1 2">
    <name type="scientific">Neotamlana sedimentorum</name>
    <dbReference type="NCBI Taxonomy" id="1435349"/>
    <lineage>
        <taxon>Bacteria</taxon>
        <taxon>Pseudomonadati</taxon>
        <taxon>Bacteroidota</taxon>
        <taxon>Flavobacteriia</taxon>
        <taxon>Flavobacteriales</taxon>
        <taxon>Flavobacteriaceae</taxon>
        <taxon>Neotamlana</taxon>
    </lineage>
</organism>
<proteinExistence type="predicted"/>
<dbReference type="STRING" id="1435349.PW52_07860"/>
<evidence type="ECO:0000313" key="1">
    <source>
        <dbReference type="EMBL" id="KJD35652.1"/>
    </source>
</evidence>
<sequence>MKKLIENLKTEINIIESEIDDVLLKAEKGIKITKRHLERLRETTVANNFKSKAQLVPKRNCRLMQN</sequence>
<comment type="caution">
    <text evidence="1">The sequence shown here is derived from an EMBL/GenBank/DDBJ whole genome shotgun (WGS) entry which is preliminary data.</text>
</comment>
<evidence type="ECO:0000313" key="2">
    <source>
        <dbReference type="Proteomes" id="UP000032578"/>
    </source>
</evidence>
<dbReference type="EMBL" id="JTDW01000005">
    <property type="protein sequence ID" value="KJD35652.1"/>
    <property type="molecule type" value="Genomic_DNA"/>
</dbReference>
<gene>
    <name evidence="1" type="ORF">PW52_07860</name>
</gene>
<reference evidence="1 2" key="1">
    <citation type="submission" date="2014-11" db="EMBL/GenBank/DDBJ databases">
        <title>Tamlana sedimentorum sp. nov., isolated from shallow sand sediments of the Sea of Japan.</title>
        <authorList>
            <person name="Romanenko L.A."/>
        </authorList>
    </citation>
    <scope>NUCLEOTIDE SEQUENCE [LARGE SCALE GENOMIC DNA]</scope>
    <source>
        <strain evidence="1 2">JCM 19808</strain>
    </source>
</reference>
<protein>
    <submittedName>
        <fullName evidence="1">Uncharacterized protein</fullName>
    </submittedName>
</protein>
<keyword evidence="2" id="KW-1185">Reference proteome</keyword>
<dbReference type="Proteomes" id="UP000032578">
    <property type="component" value="Unassembled WGS sequence"/>
</dbReference>
<dbReference type="AlphaFoldDB" id="A0A0D7WD30"/>
<accession>A0A0D7WD30</accession>